<dbReference type="PROSITE" id="PS51257">
    <property type="entry name" value="PROKAR_LIPOPROTEIN"/>
    <property type="match status" value="1"/>
</dbReference>
<dbReference type="AlphaFoldDB" id="A0A4Q7N0V9"/>
<gene>
    <name evidence="1" type="ORF">EV199_1104</name>
</gene>
<dbReference type="OrthoDB" id="751045at2"/>
<evidence type="ECO:0000313" key="1">
    <source>
        <dbReference type="EMBL" id="RZS75241.1"/>
    </source>
</evidence>
<reference evidence="1 2" key="1">
    <citation type="submission" date="2019-02" db="EMBL/GenBank/DDBJ databases">
        <title>Genomic Encyclopedia of Type Strains, Phase IV (KMG-IV): sequencing the most valuable type-strain genomes for metagenomic binning, comparative biology and taxonomic classification.</title>
        <authorList>
            <person name="Goeker M."/>
        </authorList>
    </citation>
    <scope>NUCLEOTIDE SEQUENCE [LARGE SCALE GENOMIC DNA]</scope>
    <source>
        <strain evidence="1 2">DSM 18116</strain>
    </source>
</reference>
<evidence type="ECO:0008006" key="3">
    <source>
        <dbReference type="Google" id="ProtNLM"/>
    </source>
</evidence>
<evidence type="ECO:0000313" key="2">
    <source>
        <dbReference type="Proteomes" id="UP000293874"/>
    </source>
</evidence>
<protein>
    <recommendedName>
        <fullName evidence="3">DUF4397 domain-containing protein</fullName>
    </recommendedName>
</protein>
<dbReference type="RefSeq" id="WP_130539628.1">
    <property type="nucleotide sequence ID" value="NZ_CP042431.1"/>
</dbReference>
<proteinExistence type="predicted"/>
<organism evidence="1 2">
    <name type="scientific">Pseudobacter ginsenosidimutans</name>
    <dbReference type="NCBI Taxonomy" id="661488"/>
    <lineage>
        <taxon>Bacteria</taxon>
        <taxon>Pseudomonadati</taxon>
        <taxon>Bacteroidota</taxon>
        <taxon>Chitinophagia</taxon>
        <taxon>Chitinophagales</taxon>
        <taxon>Chitinophagaceae</taxon>
        <taxon>Pseudobacter</taxon>
    </lineage>
</organism>
<keyword evidence="2" id="KW-1185">Reference proteome</keyword>
<sequence>MIRIYSQRNFSRFIRERSIVLIALILVTVFASCKKINFEGSPGTLAVFNALDDQINLYTNFSGSHPFNYSTASLIRNKEFQPNNYRYKIDRAPLPLALFASTDTLPKDEPVLKLDLDLKAGDTYSLFVYGQKDAAKHLLLKDLIPGVKEKDSLVWVRFINLSGFPNISFNIAGNDPGALVSDLAYEQNSGFLQLPADHTVFNYVFEVRDKSTGSLLFSLTTERINDYTNLYNGWFNRPNTLVFAGIPGASGTNAPKLFMMANR</sequence>
<name>A0A4Q7N0V9_9BACT</name>
<dbReference type="EMBL" id="SGXA01000001">
    <property type="protein sequence ID" value="RZS75241.1"/>
    <property type="molecule type" value="Genomic_DNA"/>
</dbReference>
<comment type="caution">
    <text evidence="1">The sequence shown here is derived from an EMBL/GenBank/DDBJ whole genome shotgun (WGS) entry which is preliminary data.</text>
</comment>
<dbReference type="Proteomes" id="UP000293874">
    <property type="component" value="Unassembled WGS sequence"/>
</dbReference>
<accession>A0A4Q7N0V9</accession>